<evidence type="ECO:0000313" key="2">
    <source>
        <dbReference type="Proteomes" id="UP000829341"/>
    </source>
</evidence>
<evidence type="ECO:0000313" key="1">
    <source>
        <dbReference type="EMBL" id="UNI71924.1"/>
    </source>
</evidence>
<reference evidence="1" key="1">
    <citation type="submission" date="2022-02" db="EMBL/GenBank/DDBJ databases">
        <authorList>
            <person name="Zhang L."/>
            <person name="Yu H."/>
            <person name="Feng C."/>
        </authorList>
    </citation>
    <scope>NUCLEOTIDE SEQUENCE</scope>
</reference>
<name>A0AC61TT87_9CAUD</name>
<keyword evidence="2" id="KW-1185">Reference proteome</keyword>
<sequence>MADAFFTRAPSTIVTIPLNGQLEFTIPFEFLARKFVVVTLLGTDRKVLTMNTDYRFIAVNKISLTRQPDGSYTRIELRRVTSATDRLVNFIDGSILRAVDLNLAQVQTMHVAEEARDMTSDNIGVNDDGNLDARNRKIVNLADATDPLDAVNLGQLRQFDTSTGSNADKAQAAAAAAKVSETNAKNSENRSVVAEAKAVSSAGTAMTAASDANNSKLAAKQSADAADVSEANALSYSQTAKNEADRSTAQADRAEQAASSIGDAVTLRGDLAKATGSELVGYQVASGKPTTTVALKLREKVTIKDFGGVGNDSADNTAAFRDAVAWMLANGRNVKIPEGSFITDPFDVYAQTYAQQIGFVGEDKQRSIIKRLSNGTDAFITFGDSAQTLFCVTNPLTNLTVNGGANTNGDTVVLYDLVRSSLDNVKFSGGTTALRMYGGISSRITNFILEAAKVGFKATRYPSSVGGAGGGWPNLITLSGGELVDNTQWGAYFDDGRMLRIRDADIEGNGSSGFNGGGLYVGGNVGGEVTSTNELSLGVLCDNVWFESNVGVFDFGQGSAYNRLSGCTFHSIGTVNDFAAIGGRYKLSDCDSTFVKTNNLFEGAGVLAGNLIERSEFPNVLYDPNKTEVHTPLATNLRNGGIVSATGYGAPRELSGEDNVGPVSNITFNPPFKTGTKPRVYTQVLTDDGTANHYSVEVFNITNTGFTMRKKRISAGTATPTNYNVMWRAIGEAN</sequence>
<proteinExistence type="predicted"/>
<dbReference type="Proteomes" id="UP000829341">
    <property type="component" value="Segment"/>
</dbReference>
<protein>
    <submittedName>
        <fullName evidence="1">Tail fiber protein</fullName>
    </submittedName>
</protein>
<accession>A0AC61TT87</accession>
<organism evidence="1 2">
    <name type="scientific">Aeromonas phage vB_ AhaP_PT2</name>
    <dbReference type="NCBI Taxonomy" id="2924715"/>
    <lineage>
        <taxon>Viruses</taxon>
        <taxon>Duplodnaviria</taxon>
        <taxon>Heunggongvirae</taxon>
        <taxon>Uroviricota</taxon>
        <taxon>Caudoviricetes</taxon>
        <taxon>Autographivirales</taxon>
        <taxon>Autotranscriptaviridae</taxon>
        <taxon>Studiervirinae</taxon>
        <taxon>Armandvirus</taxon>
        <taxon>Armandvirus PT2</taxon>
    </lineage>
</organism>
<dbReference type="EMBL" id="OM716005">
    <property type="protein sequence ID" value="UNI71924.1"/>
    <property type="molecule type" value="Genomic_DNA"/>
</dbReference>